<keyword evidence="9" id="KW-1185">Reference proteome</keyword>
<dbReference type="STRING" id="400727.A0A2T7PEA0"/>
<dbReference type="EMBL" id="PZQS01000004">
    <property type="protein sequence ID" value="PVD31745.1"/>
    <property type="molecule type" value="Genomic_DNA"/>
</dbReference>
<keyword evidence="2" id="KW-0732">Signal</keyword>
<accession>A0A2T7PEA0</accession>
<evidence type="ECO:0000256" key="1">
    <source>
        <dbReference type="ARBA" id="ARBA00007633"/>
    </source>
</evidence>
<dbReference type="PANTHER" id="PTHR14611:SF6">
    <property type="entry name" value="TECTONIC-2"/>
    <property type="match status" value="1"/>
</dbReference>
<gene>
    <name evidence="8" type="ORF">C0Q70_07163</name>
</gene>
<dbReference type="AlphaFoldDB" id="A0A2T7PEA0"/>
<dbReference type="InterPro" id="IPR057724">
    <property type="entry name" value="TCTN1-3_N"/>
</dbReference>
<evidence type="ECO:0000313" key="8">
    <source>
        <dbReference type="EMBL" id="PVD31745.1"/>
    </source>
</evidence>
<comment type="caution">
    <text evidence="8">The sequence shown here is derived from an EMBL/GenBank/DDBJ whole genome shotgun (WGS) entry which is preliminary data.</text>
</comment>
<dbReference type="InterPro" id="IPR011677">
    <property type="entry name" value="TCTN1-3_dom"/>
</dbReference>
<dbReference type="Pfam" id="PF25752">
    <property type="entry name" value="DUF1619_N"/>
    <property type="match status" value="1"/>
</dbReference>
<keyword evidence="4" id="KW-0325">Glycoprotein</keyword>
<dbReference type="Proteomes" id="UP000245119">
    <property type="component" value="Linkage Group LG4"/>
</dbReference>
<feature type="domain" description="Tectonic-1-3" evidence="6">
    <location>
        <begin position="706"/>
        <end position="891"/>
    </location>
</feature>
<evidence type="ECO:0000313" key="9">
    <source>
        <dbReference type="Proteomes" id="UP000245119"/>
    </source>
</evidence>
<reference evidence="8 9" key="1">
    <citation type="submission" date="2018-04" db="EMBL/GenBank/DDBJ databases">
        <title>The genome of golden apple snail Pomacea canaliculata provides insight into stress tolerance and invasive adaptation.</title>
        <authorList>
            <person name="Liu C."/>
            <person name="Liu B."/>
            <person name="Ren Y."/>
            <person name="Zhang Y."/>
            <person name="Wang H."/>
            <person name="Li S."/>
            <person name="Jiang F."/>
            <person name="Yin L."/>
            <person name="Zhang G."/>
            <person name="Qian W."/>
            <person name="Fan W."/>
        </authorList>
    </citation>
    <scope>NUCLEOTIDE SEQUENCE [LARGE SCALE GENOMIC DNA]</scope>
    <source>
        <strain evidence="8">SZHN2017</strain>
        <tissue evidence="8">Muscle</tissue>
    </source>
</reference>
<evidence type="ECO:0000256" key="4">
    <source>
        <dbReference type="ARBA" id="ARBA00023180"/>
    </source>
</evidence>
<feature type="compositionally biased region" description="Low complexity" evidence="5">
    <location>
        <begin position="208"/>
        <end position="232"/>
    </location>
</feature>
<proteinExistence type="inferred from homology"/>
<dbReference type="InterPro" id="IPR040354">
    <property type="entry name" value="TCTN1-3"/>
</dbReference>
<feature type="domain" description="Tectonic-1-3" evidence="6">
    <location>
        <begin position="449"/>
        <end position="684"/>
    </location>
</feature>
<evidence type="ECO:0000256" key="5">
    <source>
        <dbReference type="SAM" id="MobiDB-lite"/>
    </source>
</evidence>
<feature type="region of interest" description="Disordered" evidence="5">
    <location>
        <begin position="208"/>
        <end position="233"/>
    </location>
</feature>
<name>A0A2T7PEA0_POMCA</name>
<organism evidence="8 9">
    <name type="scientific">Pomacea canaliculata</name>
    <name type="common">Golden apple snail</name>
    <dbReference type="NCBI Taxonomy" id="400727"/>
    <lineage>
        <taxon>Eukaryota</taxon>
        <taxon>Metazoa</taxon>
        <taxon>Spiralia</taxon>
        <taxon>Lophotrochozoa</taxon>
        <taxon>Mollusca</taxon>
        <taxon>Gastropoda</taxon>
        <taxon>Caenogastropoda</taxon>
        <taxon>Architaenioglossa</taxon>
        <taxon>Ampullarioidea</taxon>
        <taxon>Ampullariidae</taxon>
        <taxon>Pomacea</taxon>
    </lineage>
</organism>
<evidence type="ECO:0000259" key="7">
    <source>
        <dbReference type="Pfam" id="PF25752"/>
    </source>
</evidence>
<keyword evidence="3" id="KW-0970">Cilium biogenesis/degradation</keyword>
<evidence type="ECO:0000256" key="2">
    <source>
        <dbReference type="ARBA" id="ARBA00022729"/>
    </source>
</evidence>
<evidence type="ECO:0000256" key="3">
    <source>
        <dbReference type="ARBA" id="ARBA00022794"/>
    </source>
</evidence>
<dbReference type="Pfam" id="PF07773">
    <property type="entry name" value="TCTN_DUF1619"/>
    <property type="match status" value="2"/>
</dbReference>
<feature type="region of interest" description="Disordered" evidence="5">
    <location>
        <begin position="834"/>
        <end position="855"/>
    </location>
</feature>
<evidence type="ECO:0000259" key="6">
    <source>
        <dbReference type="Pfam" id="PF07773"/>
    </source>
</evidence>
<protein>
    <submittedName>
        <fullName evidence="8">Uncharacterized protein</fullName>
    </submittedName>
</protein>
<dbReference type="PANTHER" id="PTHR14611">
    <property type="entry name" value="TECTONIC FAMILY MEMBER"/>
    <property type="match status" value="1"/>
</dbReference>
<dbReference type="GO" id="GO:0060271">
    <property type="term" value="P:cilium assembly"/>
    <property type="evidence" value="ECO:0007669"/>
    <property type="project" value="TreeGrafter"/>
</dbReference>
<dbReference type="OrthoDB" id="9282501at2759"/>
<feature type="domain" description="Tectonic-1-3 N-terminal" evidence="7">
    <location>
        <begin position="313"/>
        <end position="412"/>
    </location>
</feature>
<sequence length="1010" mass="109485">MTATAKPAPVVSFCDQKMTLPSQGIFTVRLSEAVSVNTTVTVNCSMVDIAKLSICKRPGVICCKSNFTSLTFDTVIVSAGQATATITFNVTSEGECIGVQCSAASNQMNADRQYQYMTNSSLDWSSEALFVKDHAKIQMVPHHAQVYDTTFQAFLYLDKNQNIDVTFQCQATIVGSVREALDQQNSPQCDFVTATTLAPTITTIPTTTTTTTTTTTSATTNVSTPAPTTTTTSLPGFSSRWVAETNSFNIPTGKLYYVVKTKREFLVTAPVQEIVVTTCCSVGNSSKYTGSAVAMVAVADLQPLVCTNCSGGVTDTSPSTERFVINPAYQEVAPCPCDLTFRACDINCCCDQECIASEKETFRACIPGLAGGQGQDPYLHSCQSAHFPKVDWFPVMCVQFESNALLGYFYSNTQKLTSLTDINSLVAQKTDLFTYREAENRYADLDQVSGYKDGSVILTVLGEGSSSVYGTLSLPQQSPSGQCIDSAPVRYLRNSQAACNRKLTEATCGNFSVFSAQSYIESSGIFNPACPRTTVSSSGQLGSNVKVDVAYYCTSTYTGYTRLAQTYADSVQPDKEYSFISGLGNVTCTDPCQECFLYNSGRQEEISNPLPARCNFDSDFDLPPPPVFDQITSSCQNFVLEVRYDIKWAGQNVVGLTAHVVLGTNMTMTAAKDITQRFQVTFVHNYTGPSNQSDNFDSVTTQYQRSGRPGYDLGMPLQTGCTQINSTTGAFEGVNTTQEKQMAVFSPGLDGLCESARRRTLTFGDNMMSSCILRLAINSISNCVSLKQLILNHLNVLMPSGVIGRFGFSNSSNKNMWITVLRQSPYDQEVTDTNTTTAATTTTAASNTPTAANTTAGGMENVEVSLLSSRQGICYNITTGIHLEIMYAETGRSKGYPLLEVVGAMIRYSLGNWSMSCTGADSAGCLNNSIHTQSFVLTSSVQFTQVSPTTPVKPILFYTIHNKETCDSNSCYRFFEDFDTSVCHFDTCCVTFALKTCPQLDSCDLLIAVA</sequence>
<comment type="similarity">
    <text evidence="1">Belongs to the tectonic family.</text>
</comment>